<protein>
    <submittedName>
        <fullName evidence="2">Uncharacterized protein</fullName>
    </submittedName>
</protein>
<dbReference type="AlphaFoldDB" id="A0A0F6BAU8"/>
<keyword evidence="1" id="KW-1133">Transmembrane helix</keyword>
<sequence>MLKFNRHENGRNTAAIFYLSVYFMRLSIARKVWQYH</sequence>
<evidence type="ECO:0000256" key="1">
    <source>
        <dbReference type="SAM" id="Phobius"/>
    </source>
</evidence>
<dbReference type="KEGG" id="seo:STM14_5315"/>
<proteinExistence type="predicted"/>
<feature type="transmembrane region" description="Helical" evidence="1">
    <location>
        <begin position="12"/>
        <end position="33"/>
    </location>
</feature>
<keyword evidence="3" id="KW-1185">Reference proteome</keyword>
<reference evidence="2 3" key="1">
    <citation type="journal article" date="2010" name="J. Bacteriol.">
        <title>Short-term signatures of evolutionary change in the Salmonella enterica serovar typhimurium 14028 genome.</title>
        <authorList>
            <person name="Jarvik T."/>
            <person name="Smillie C."/>
            <person name="Groisman E.A."/>
            <person name="Ochman H."/>
        </authorList>
    </citation>
    <scope>NUCLEOTIDE SEQUENCE [LARGE SCALE GENOMIC DNA]</scope>
    <source>
        <strain evidence="3">14028s / SGSC 2262</strain>
    </source>
</reference>
<organism evidence="2 3">
    <name type="scientific">Salmonella typhimurium (strain 14028s / SGSC 2262)</name>
    <dbReference type="NCBI Taxonomy" id="588858"/>
    <lineage>
        <taxon>Bacteria</taxon>
        <taxon>Pseudomonadati</taxon>
        <taxon>Pseudomonadota</taxon>
        <taxon>Gammaproteobacteria</taxon>
        <taxon>Enterobacterales</taxon>
        <taxon>Enterobacteriaceae</taxon>
        <taxon>Salmonella</taxon>
    </lineage>
</organism>
<evidence type="ECO:0000313" key="2">
    <source>
        <dbReference type="EMBL" id="ACY91650.1"/>
    </source>
</evidence>
<dbReference type="Proteomes" id="UP000002695">
    <property type="component" value="Chromosome"/>
</dbReference>
<keyword evidence="1" id="KW-0812">Transmembrane</keyword>
<accession>A0A0F6BAU8</accession>
<name>A0A0F6BAU8_SALT1</name>
<keyword evidence="1" id="KW-0472">Membrane</keyword>
<evidence type="ECO:0000313" key="3">
    <source>
        <dbReference type="Proteomes" id="UP000002695"/>
    </source>
</evidence>
<dbReference type="EMBL" id="CP001363">
    <property type="protein sequence ID" value="ACY91650.1"/>
    <property type="molecule type" value="Genomic_DNA"/>
</dbReference>
<gene>
    <name evidence="2" type="ordered locus">STM14_5315</name>
</gene>
<dbReference type="HOGENOM" id="CLU_3358384_0_0_6"/>